<sequence length="98" mass="10893">MNLSIWKSRRNQRQLVASQDNGTHIYFDSFELEAVEASLWLYQGMTLVACIKAQNDTLADITTTANRMATLGAQNNGQPLHEIRKQDEAPLVGADSSL</sequence>
<evidence type="ECO:0000313" key="2">
    <source>
        <dbReference type="EMBL" id="NOI08963.1"/>
    </source>
</evidence>
<evidence type="ECO:0000256" key="1">
    <source>
        <dbReference type="SAM" id="MobiDB-lite"/>
    </source>
</evidence>
<evidence type="ECO:0000313" key="3">
    <source>
        <dbReference type="Proteomes" id="UP000532247"/>
    </source>
</evidence>
<organism evidence="2 3">
    <name type="scientific">Vibrio alginolyticus</name>
    <dbReference type="NCBI Taxonomy" id="663"/>
    <lineage>
        <taxon>Bacteria</taxon>
        <taxon>Pseudomonadati</taxon>
        <taxon>Pseudomonadota</taxon>
        <taxon>Gammaproteobacteria</taxon>
        <taxon>Vibrionales</taxon>
        <taxon>Vibrionaceae</taxon>
        <taxon>Vibrio</taxon>
    </lineage>
</organism>
<proteinExistence type="predicted"/>
<dbReference type="EMBL" id="VTYF01000003">
    <property type="protein sequence ID" value="NOI08963.1"/>
    <property type="molecule type" value="Genomic_DNA"/>
</dbReference>
<dbReference type="AlphaFoldDB" id="A0A7Y4B1L8"/>
<reference evidence="2 3" key="1">
    <citation type="submission" date="2019-09" db="EMBL/GenBank/DDBJ databases">
        <title>Draft genome sequencing and comparative genomics of hatchery-associated Vibrios.</title>
        <authorList>
            <person name="Kehlet-Delgado H."/>
            <person name="Mueller R.S."/>
        </authorList>
    </citation>
    <scope>NUCLEOTIDE SEQUENCE [LARGE SCALE GENOMIC DNA]</scope>
    <source>
        <strain evidence="2 3">081416A</strain>
    </source>
</reference>
<gene>
    <name evidence="2" type="ORF">F0254_08790</name>
</gene>
<dbReference type="Proteomes" id="UP000532247">
    <property type="component" value="Unassembled WGS sequence"/>
</dbReference>
<dbReference type="RefSeq" id="WP_171345691.1">
    <property type="nucleotide sequence ID" value="NZ_VTYF01000003.1"/>
</dbReference>
<name>A0A7Y4B1L8_VIBAL</name>
<accession>A0A7Y4B1L8</accession>
<protein>
    <submittedName>
        <fullName evidence="2">Uncharacterized protein</fullName>
    </submittedName>
</protein>
<feature type="region of interest" description="Disordered" evidence="1">
    <location>
        <begin position="75"/>
        <end position="98"/>
    </location>
</feature>
<comment type="caution">
    <text evidence="2">The sequence shown here is derived from an EMBL/GenBank/DDBJ whole genome shotgun (WGS) entry which is preliminary data.</text>
</comment>